<dbReference type="EMBL" id="LLXX01000066">
    <property type="protein sequence ID" value="KRR09315.1"/>
    <property type="molecule type" value="Genomic_DNA"/>
</dbReference>
<dbReference type="STRING" id="1518501.CQ10_35890"/>
<protein>
    <recommendedName>
        <fullName evidence="4">Nodulation protein NopA</fullName>
    </recommendedName>
</protein>
<comment type="caution">
    <text evidence="2">The sequence shown here is derived from an EMBL/GenBank/DDBJ whole genome shotgun (WGS) entry which is preliminary data.</text>
</comment>
<evidence type="ECO:0000313" key="3">
    <source>
        <dbReference type="Proteomes" id="UP000051913"/>
    </source>
</evidence>
<evidence type="ECO:0008006" key="4">
    <source>
        <dbReference type="Google" id="ProtNLM"/>
    </source>
</evidence>
<gene>
    <name evidence="2" type="ORF">CP49_21095</name>
</gene>
<name>A0A0R3KF13_9BRAD</name>
<dbReference type="Proteomes" id="UP000051913">
    <property type="component" value="Unassembled WGS sequence"/>
</dbReference>
<dbReference type="AlphaFoldDB" id="A0A0R3KF13"/>
<evidence type="ECO:0000256" key="1">
    <source>
        <dbReference type="SAM" id="MobiDB-lite"/>
    </source>
</evidence>
<evidence type="ECO:0000313" key="2">
    <source>
        <dbReference type="EMBL" id="KRR09315.1"/>
    </source>
</evidence>
<reference evidence="2 3" key="1">
    <citation type="submission" date="2014-03" db="EMBL/GenBank/DDBJ databases">
        <title>Bradyrhizobium valentinum sp. nov., isolated from effective nodules of Lupinus mariae-josephae, a lupine endemic of basic-lime soils in Eastern Spain.</title>
        <authorList>
            <person name="Duran D."/>
            <person name="Rey L."/>
            <person name="Navarro A."/>
            <person name="Busquets A."/>
            <person name="Imperial J."/>
            <person name="Ruiz-Argueso T."/>
        </authorList>
    </citation>
    <scope>NUCLEOTIDE SEQUENCE [LARGE SCALE GENOMIC DNA]</scope>
    <source>
        <strain evidence="2 3">LmjM3</strain>
    </source>
</reference>
<proteinExistence type="predicted"/>
<dbReference type="RefSeq" id="WP_057850260.1">
    <property type="nucleotide sequence ID" value="NZ_LLXX01000066.1"/>
</dbReference>
<dbReference type="OrthoDB" id="8243163at2"/>
<feature type="region of interest" description="Disordered" evidence="1">
    <location>
        <begin position="1"/>
        <end position="23"/>
    </location>
</feature>
<accession>A0A0R3KF13</accession>
<organism evidence="2 3">
    <name type="scientific">Bradyrhizobium valentinum</name>
    <dbReference type="NCBI Taxonomy" id="1518501"/>
    <lineage>
        <taxon>Bacteria</taxon>
        <taxon>Pseudomonadati</taxon>
        <taxon>Pseudomonadota</taxon>
        <taxon>Alphaproteobacteria</taxon>
        <taxon>Hyphomicrobiales</taxon>
        <taxon>Nitrobacteraceae</taxon>
        <taxon>Bradyrhizobium</taxon>
    </lineage>
</organism>
<keyword evidence="3" id="KW-1185">Reference proteome</keyword>
<sequence length="68" mass="7154">MVFRVGGSPAASEVATNQQTGATGAGDFAAQLAELERVSKEAQANSIVMRRITTELSSEKKVADERVS</sequence>